<keyword evidence="2" id="KW-1185">Reference proteome</keyword>
<gene>
    <name evidence="1" type="ORF">V9T40_013918</name>
</gene>
<evidence type="ECO:0000313" key="1">
    <source>
        <dbReference type="EMBL" id="KAK7582473.1"/>
    </source>
</evidence>
<dbReference type="EMBL" id="JBBCAQ010000033">
    <property type="protein sequence ID" value="KAK7582473.1"/>
    <property type="molecule type" value="Genomic_DNA"/>
</dbReference>
<comment type="caution">
    <text evidence="1">The sequence shown here is derived from an EMBL/GenBank/DDBJ whole genome shotgun (WGS) entry which is preliminary data.</text>
</comment>
<name>A0AAN9Y2Y1_9HEMI</name>
<accession>A0AAN9Y2Y1</accession>
<reference evidence="1 2" key="1">
    <citation type="submission" date="2024-03" db="EMBL/GenBank/DDBJ databases">
        <title>Adaptation during the transition from Ophiocordyceps entomopathogen to insect associate is accompanied by gene loss and intensified selection.</title>
        <authorList>
            <person name="Ward C.M."/>
            <person name="Onetto C.A."/>
            <person name="Borneman A.R."/>
        </authorList>
    </citation>
    <scope>NUCLEOTIDE SEQUENCE [LARGE SCALE GENOMIC DNA]</scope>
    <source>
        <strain evidence="1">AWRI1</strain>
        <tissue evidence="1">Single Adult Female</tissue>
    </source>
</reference>
<protein>
    <submittedName>
        <fullName evidence="1">Uncharacterized protein</fullName>
    </submittedName>
</protein>
<evidence type="ECO:0000313" key="2">
    <source>
        <dbReference type="Proteomes" id="UP001367676"/>
    </source>
</evidence>
<dbReference type="Proteomes" id="UP001367676">
    <property type="component" value="Unassembled WGS sequence"/>
</dbReference>
<dbReference type="AlphaFoldDB" id="A0AAN9Y2Y1"/>
<proteinExistence type="predicted"/>
<sequence length="295" mass="34044">MAKAAGENRKKTSLQMYFERLMQEHPKGAYYSYFQKRVQPILDRKRLEKLEKSKIPPPLTDLPNRLPQLPTPQELARTRKRWKLNARLIPPTWTKETVLPTTETPKLGSSTPLRDRSPEIHQLIFEADSSEHLEFQGLRKTSTKFIGHRMTEFLTKNWNLILVLIAEKAQKRFRDKIDDWWLQSVPTESETQKEGDETMQRMTEGKYEISGEVAIEEEEKKELVAAYRSVSQSCGKEGADTIETNANCCQYVRQSDYSFVNKAYKETQNSQSNMIITSGTTRSNLNIFVATCAGT</sequence>
<organism evidence="1 2">
    <name type="scientific">Parthenolecanium corni</name>
    <dbReference type="NCBI Taxonomy" id="536013"/>
    <lineage>
        <taxon>Eukaryota</taxon>
        <taxon>Metazoa</taxon>
        <taxon>Ecdysozoa</taxon>
        <taxon>Arthropoda</taxon>
        <taxon>Hexapoda</taxon>
        <taxon>Insecta</taxon>
        <taxon>Pterygota</taxon>
        <taxon>Neoptera</taxon>
        <taxon>Paraneoptera</taxon>
        <taxon>Hemiptera</taxon>
        <taxon>Sternorrhyncha</taxon>
        <taxon>Coccoidea</taxon>
        <taxon>Coccidae</taxon>
        <taxon>Parthenolecanium</taxon>
    </lineage>
</organism>